<dbReference type="HAMAP" id="MF_00377">
    <property type="entry name" value="DnaA_bact"/>
    <property type="match status" value="1"/>
</dbReference>
<dbReference type="GO" id="GO:0008289">
    <property type="term" value="F:lipid binding"/>
    <property type="evidence" value="ECO:0007669"/>
    <property type="project" value="UniProtKB-KW"/>
</dbReference>
<evidence type="ECO:0000313" key="14">
    <source>
        <dbReference type="EMBL" id="AHC73660.1"/>
    </source>
</evidence>
<feature type="domain" description="AAA+ ATPase" evidence="12">
    <location>
        <begin position="167"/>
        <end position="295"/>
    </location>
</feature>
<feature type="binding site" evidence="8">
    <location>
        <position position="182"/>
    </location>
    <ligand>
        <name>ATP</name>
        <dbReference type="ChEBI" id="CHEBI:30616"/>
    </ligand>
</feature>
<dbReference type="RefSeq" id="WP_025300539.1">
    <property type="nucleotide sequence ID" value="NZ_CP006745.1"/>
</dbReference>
<dbReference type="NCBIfam" id="TIGR00362">
    <property type="entry name" value="DnaA"/>
    <property type="match status" value="1"/>
</dbReference>
<keyword evidence="4 8" id="KW-0547">Nucleotide-binding</keyword>
<dbReference type="GO" id="GO:0006275">
    <property type="term" value="P:regulation of DNA replication"/>
    <property type="evidence" value="ECO:0007669"/>
    <property type="project" value="UniProtKB-UniRule"/>
</dbReference>
<dbReference type="eggNOG" id="COG0593">
    <property type="taxonomic scope" value="Bacteria"/>
</dbReference>
<comment type="subunit">
    <text evidence="8">Oligomerizes as a right-handed, spiral filament on DNA at oriC.</text>
</comment>
<keyword evidence="3 8" id="KW-0235">DNA replication</keyword>
<dbReference type="InterPro" id="IPR027417">
    <property type="entry name" value="P-loop_NTPase"/>
</dbReference>
<dbReference type="Proteomes" id="UP000018700">
    <property type="component" value="Chromosome"/>
</dbReference>
<evidence type="ECO:0000256" key="11">
    <source>
        <dbReference type="RuleBase" id="RU004227"/>
    </source>
</evidence>
<dbReference type="InterPro" id="IPR024633">
    <property type="entry name" value="DnaA_N_dom"/>
</dbReference>
<dbReference type="SMART" id="SM00382">
    <property type="entry name" value="AAA"/>
    <property type="match status" value="1"/>
</dbReference>
<dbReference type="Gene3D" id="1.10.1750.10">
    <property type="match status" value="1"/>
</dbReference>
<dbReference type="PATRIC" id="fig|1401328.3.peg.431"/>
<dbReference type="PANTHER" id="PTHR30050">
    <property type="entry name" value="CHROMOSOMAL REPLICATION INITIATOR PROTEIN DNAA"/>
    <property type="match status" value="1"/>
</dbReference>
<feature type="region of interest" description="Domain III, AAA+ region" evidence="8">
    <location>
        <begin position="134"/>
        <end position="350"/>
    </location>
</feature>
<keyword evidence="6 8" id="KW-0446">Lipid-binding</keyword>
<dbReference type="GO" id="GO:0005886">
    <property type="term" value="C:plasma membrane"/>
    <property type="evidence" value="ECO:0007669"/>
    <property type="project" value="TreeGrafter"/>
</dbReference>
<dbReference type="PRINTS" id="PR00051">
    <property type="entry name" value="DNAA"/>
</dbReference>
<dbReference type="InterPro" id="IPR003593">
    <property type="entry name" value="AAA+_ATPase"/>
</dbReference>
<dbReference type="HOGENOM" id="CLU_026910_3_0_5"/>
<comment type="domain">
    <text evidence="8">Domain I is involved in oligomerization and binding regulators, domain II is flexibile and of varying length in different bacteria, domain III forms the AAA+ region, while domain IV binds dsDNA.</text>
</comment>
<dbReference type="InterPro" id="IPR018312">
    <property type="entry name" value="Chromosome_initiator_DnaA_CS"/>
</dbReference>
<evidence type="ECO:0000256" key="4">
    <source>
        <dbReference type="ARBA" id="ARBA00022741"/>
    </source>
</evidence>
<evidence type="ECO:0000256" key="8">
    <source>
        <dbReference type="HAMAP-Rule" id="MF_00377"/>
    </source>
</evidence>
<dbReference type="InterPro" id="IPR013159">
    <property type="entry name" value="DnaA_C"/>
</dbReference>
<feature type="binding site" evidence="8">
    <location>
        <position position="178"/>
    </location>
    <ligand>
        <name>ATP</name>
        <dbReference type="ChEBI" id="CHEBI:30616"/>
    </ligand>
</feature>
<dbReference type="GO" id="GO:0005524">
    <property type="term" value="F:ATP binding"/>
    <property type="evidence" value="ECO:0007669"/>
    <property type="project" value="UniProtKB-UniRule"/>
</dbReference>
<evidence type="ECO:0000256" key="10">
    <source>
        <dbReference type="RuleBase" id="RU000577"/>
    </source>
</evidence>
<dbReference type="CDD" id="cd00009">
    <property type="entry name" value="AAA"/>
    <property type="match status" value="1"/>
</dbReference>
<feature type="region of interest" description="Domain I, interacts with DnaA modulators" evidence="8">
    <location>
        <begin position="1"/>
        <end position="108"/>
    </location>
</feature>
<keyword evidence="5 8" id="KW-0067">ATP-binding</keyword>
<dbReference type="InterPro" id="IPR020591">
    <property type="entry name" value="Chromosome_initiator_DnaA-like"/>
</dbReference>
<reference evidence="14 15" key="1">
    <citation type="journal article" date="2013" name="PLoS ONE">
        <title>Bacterial endosymbiosis in a chordate host: long-term co-evolution and conservation of secondary metabolism.</title>
        <authorList>
            <person name="Kwan J.C."/>
            <person name="Schmidt E.W."/>
        </authorList>
    </citation>
    <scope>NUCLEOTIDE SEQUENCE [LARGE SCALE GENOMIC DNA]</scope>
    <source>
        <strain evidence="15">faulkneri L5</strain>
    </source>
</reference>
<dbReference type="FunFam" id="3.40.50.300:FF:000668">
    <property type="entry name" value="Chromosomal replication initiator protein DnaA"/>
    <property type="match status" value="1"/>
</dbReference>
<dbReference type="InterPro" id="IPR013317">
    <property type="entry name" value="DnaA_dom"/>
</dbReference>
<sequence>MSELADCDELAAQWARVKIRLRSECGETAYHAWLKSLTLAYRNGQIVYLVMPSKFERDRVVTQYGDRLRGLWQGEDPAIAAVEVVATSRRNNGLRPVDKLPKSNLAEEPIVNMLLMQEHILSDPPGDFNAISASLDDRFTFKNFVVGKPNELAFAAAQRVAESDTIPFNPLFLYSGIGLGKTHLMCAMAWEIRKKYPQRRVIYLSAERFMYQFIRALRYRDTVTFKDLFRSVDVLMIDDVQFIGGKDSTQEEFFHTFNALVGNNRQVVISADKSPTNLDGLEERLRSRLGWGLVADIQPTDYELRLSILQSKVKEVNVDIPTKVIEFLSHKISSNVRELEGALNRVVAHSTLVGLAITLEMVQEVLSDMLQANNRQLTIEMIQRQVASHYKMDITDMYSARRAQAIARPRQIAMYLAKNLTQHSLPEIGRKFGGRDHTTVMHAIKKVDELRATNNSFDADLTILRKMLEK</sequence>
<gene>
    <name evidence="8 14" type="primary">dnaA</name>
    <name evidence="14" type="ORF">P856_442</name>
</gene>
<dbReference type="AlphaFoldDB" id="V9TWG1"/>
<comment type="subcellular location">
    <subcellularLocation>
        <location evidence="8">Cytoplasm</location>
    </subcellularLocation>
</comment>
<dbReference type="GO" id="GO:0006270">
    <property type="term" value="P:DNA replication initiation"/>
    <property type="evidence" value="ECO:0007669"/>
    <property type="project" value="UniProtKB-UniRule"/>
</dbReference>
<dbReference type="Pfam" id="PF08299">
    <property type="entry name" value="Bac_DnaA_C"/>
    <property type="match status" value="1"/>
</dbReference>
<dbReference type="Gene3D" id="1.10.8.60">
    <property type="match status" value="1"/>
</dbReference>
<evidence type="ECO:0000256" key="9">
    <source>
        <dbReference type="NCBIfam" id="TIGR00362"/>
    </source>
</evidence>
<keyword evidence="7 8" id="KW-0238">DNA-binding</keyword>
<dbReference type="Pfam" id="PF00308">
    <property type="entry name" value="Bac_DnaA"/>
    <property type="match status" value="1"/>
</dbReference>
<comment type="similarity">
    <text evidence="1 8 11">Belongs to the DnaA family.</text>
</comment>
<dbReference type="Gene3D" id="3.30.300.180">
    <property type="match status" value="1"/>
</dbReference>
<comment type="function">
    <text evidence="8 10">Plays an essential role in the initiation and regulation of chromosomal replication. ATP-DnaA binds to the origin of replication (oriC) to initiate formation of the DNA replication initiation complex once per cell cycle. Binds the DnaA box (a 9 base pair repeat at the origin) and separates the double-stranded (ds)DNA. Forms a right-handed helical filament on oriC DNA; dsDNA binds to the exterior of the filament while single-stranded (ss)DNA is stabiized in the filament's interior. The ATP-DnaA-oriC complex binds and stabilizes one strand of the AT-rich DNA unwinding element (DUE), permitting loading of DNA polymerase. After initiation quickly degrades to an ADP-DnaA complex that is not apt for DNA replication. Binds acidic phospholipids.</text>
</comment>
<dbReference type="CDD" id="cd06571">
    <property type="entry name" value="Bac_DnaA_C"/>
    <property type="match status" value="1"/>
</dbReference>
<keyword evidence="2 8" id="KW-0963">Cytoplasm</keyword>
<dbReference type="KEGG" id="efk:P856_442"/>
<organism evidence="14 15">
    <name type="scientific">Candidatus Endolissoclinum faulkneri L5</name>
    <dbReference type="NCBI Taxonomy" id="1401328"/>
    <lineage>
        <taxon>Bacteria</taxon>
        <taxon>Pseudomonadati</taxon>
        <taxon>Pseudomonadota</taxon>
        <taxon>Alphaproteobacteria</taxon>
        <taxon>Rhodospirillales</taxon>
        <taxon>Rhodospirillaceae</taxon>
        <taxon>Candidatus Endolissoclinum</taxon>
    </lineage>
</organism>
<proteinExistence type="inferred from homology"/>
<evidence type="ECO:0000259" key="12">
    <source>
        <dbReference type="SMART" id="SM00382"/>
    </source>
</evidence>
<name>V9TWG1_9PROT</name>
<dbReference type="InterPro" id="IPR038454">
    <property type="entry name" value="DnaA_N_sf"/>
</dbReference>
<dbReference type="Gene3D" id="3.40.50.300">
    <property type="entry name" value="P-loop containing nucleotide triphosphate hydrolases"/>
    <property type="match status" value="1"/>
</dbReference>
<evidence type="ECO:0000313" key="15">
    <source>
        <dbReference type="Proteomes" id="UP000018700"/>
    </source>
</evidence>
<dbReference type="GO" id="GO:0003688">
    <property type="term" value="F:DNA replication origin binding"/>
    <property type="evidence" value="ECO:0007669"/>
    <property type="project" value="UniProtKB-UniRule"/>
</dbReference>
<accession>V9TWG1</accession>
<evidence type="ECO:0000259" key="13">
    <source>
        <dbReference type="SMART" id="SM00760"/>
    </source>
</evidence>
<dbReference type="SUPFAM" id="SSF52540">
    <property type="entry name" value="P-loop containing nucleoside triphosphate hydrolases"/>
    <property type="match status" value="1"/>
</dbReference>
<feature type="domain" description="Chromosomal replication initiator DnaA C-terminal" evidence="13">
    <location>
        <begin position="378"/>
        <end position="447"/>
    </location>
</feature>
<evidence type="ECO:0000256" key="1">
    <source>
        <dbReference type="ARBA" id="ARBA00006583"/>
    </source>
</evidence>
<dbReference type="InterPro" id="IPR001957">
    <property type="entry name" value="Chromosome_initiator_DnaA"/>
</dbReference>
<dbReference type="Pfam" id="PF11638">
    <property type="entry name" value="DnaA_N"/>
    <property type="match status" value="1"/>
</dbReference>
<dbReference type="PANTHER" id="PTHR30050:SF2">
    <property type="entry name" value="CHROMOSOMAL REPLICATION INITIATOR PROTEIN DNAA"/>
    <property type="match status" value="1"/>
</dbReference>
<feature type="binding site" evidence="8">
    <location>
        <position position="180"/>
    </location>
    <ligand>
        <name>ATP</name>
        <dbReference type="ChEBI" id="CHEBI:30616"/>
    </ligand>
</feature>
<evidence type="ECO:0000256" key="2">
    <source>
        <dbReference type="ARBA" id="ARBA00022490"/>
    </source>
</evidence>
<evidence type="ECO:0000256" key="3">
    <source>
        <dbReference type="ARBA" id="ARBA00022705"/>
    </source>
</evidence>
<dbReference type="PROSITE" id="PS01008">
    <property type="entry name" value="DNAA"/>
    <property type="match status" value="1"/>
</dbReference>
<protein>
    <recommendedName>
        <fullName evidence="8 9">Chromosomal replication initiator protein DnaA</fullName>
    </recommendedName>
</protein>
<dbReference type="SUPFAM" id="SSF48295">
    <property type="entry name" value="TrpR-like"/>
    <property type="match status" value="1"/>
</dbReference>
<dbReference type="OrthoDB" id="9807019at2"/>
<dbReference type="STRING" id="1401328.P856_442"/>
<dbReference type="SMART" id="SM00760">
    <property type="entry name" value="Bac_DnaA_C"/>
    <property type="match status" value="1"/>
</dbReference>
<evidence type="ECO:0000256" key="5">
    <source>
        <dbReference type="ARBA" id="ARBA00022840"/>
    </source>
</evidence>
<dbReference type="GO" id="GO:0005737">
    <property type="term" value="C:cytoplasm"/>
    <property type="evidence" value="ECO:0007669"/>
    <property type="project" value="UniProtKB-SubCell"/>
</dbReference>
<evidence type="ECO:0000256" key="7">
    <source>
        <dbReference type="ARBA" id="ARBA00023125"/>
    </source>
</evidence>
<feature type="binding site" evidence="8">
    <location>
        <position position="181"/>
    </location>
    <ligand>
        <name>ATP</name>
        <dbReference type="ChEBI" id="CHEBI:30616"/>
    </ligand>
</feature>
<evidence type="ECO:0000256" key="6">
    <source>
        <dbReference type="ARBA" id="ARBA00023121"/>
    </source>
</evidence>
<keyword evidence="15" id="KW-1185">Reference proteome</keyword>
<feature type="region of interest" description="Domain IV, binds dsDNA" evidence="8">
    <location>
        <begin position="351"/>
        <end position="470"/>
    </location>
</feature>
<dbReference type="EMBL" id="CP006745">
    <property type="protein sequence ID" value="AHC73660.1"/>
    <property type="molecule type" value="Genomic_DNA"/>
</dbReference>
<comment type="caution">
    <text evidence="8">Lacks conserved residue(s) required for the propagation of feature annotation.</text>
</comment>
<dbReference type="InterPro" id="IPR010921">
    <property type="entry name" value="Trp_repressor/repl_initiator"/>
</dbReference>